<keyword evidence="3" id="KW-1185">Reference proteome</keyword>
<dbReference type="STRING" id="1123243.SAMN02745190_00120"/>
<dbReference type="RefSeq" id="WP_072934250.1">
    <property type="nucleotide sequence ID" value="NZ_FQUG01000002.1"/>
</dbReference>
<dbReference type="EMBL" id="FQUG01000002">
    <property type="protein sequence ID" value="SHE31026.1"/>
    <property type="molecule type" value="Genomic_DNA"/>
</dbReference>
<feature type="signal peptide" evidence="1">
    <location>
        <begin position="1"/>
        <end position="24"/>
    </location>
</feature>
<dbReference type="Proteomes" id="UP000184404">
    <property type="component" value="Unassembled WGS sequence"/>
</dbReference>
<dbReference type="OrthoDB" id="1665043at2"/>
<dbReference type="AlphaFoldDB" id="A0A1M4SFP8"/>
<feature type="chain" id="PRO_5038556164" evidence="1">
    <location>
        <begin position="25"/>
        <end position="311"/>
    </location>
</feature>
<reference evidence="2 3" key="1">
    <citation type="submission" date="2016-11" db="EMBL/GenBank/DDBJ databases">
        <authorList>
            <person name="Jaros S."/>
            <person name="Januszkiewicz K."/>
            <person name="Wedrychowicz H."/>
        </authorList>
    </citation>
    <scope>NUCLEOTIDE SEQUENCE [LARGE SCALE GENOMIC DNA]</scope>
    <source>
        <strain evidence="2 3">DSM 10502</strain>
    </source>
</reference>
<evidence type="ECO:0000256" key="1">
    <source>
        <dbReference type="SAM" id="SignalP"/>
    </source>
</evidence>
<keyword evidence="1" id="KW-0732">Signal</keyword>
<proteinExistence type="predicted"/>
<accession>A0A1M4SFP8</accession>
<evidence type="ECO:0000313" key="3">
    <source>
        <dbReference type="Proteomes" id="UP000184404"/>
    </source>
</evidence>
<evidence type="ECO:0000313" key="2">
    <source>
        <dbReference type="EMBL" id="SHE31026.1"/>
    </source>
</evidence>
<sequence length="311" mass="35187">MKIRKAIFTAAIAASLTASLTAVSPSFIPAPVFGAAVCEAMVPYQNDGMTLLVPGYYDSLLRTKVLKDDKDGRLFSITEAKSVTAAWLQNERRNGPGWICTIRRVSEKKLHKMLCSDMSGAEVFAKDAKGNHYILEHPTDVRLFRKNNEDMRRDGEIWSSLNKWAGTELPGEFIQANKGLVREAYDNSSVAMYLARTAYGPRVNYTIGMSRQGAFFSDEVKADKYVEQLIRNARYEMIDSKDVPAGECVTLSFPDEKIRFDFFLQDGRENYVREVHVDGFVILYRAAFDDGVTKAGTVMKQWYRELSNHRI</sequence>
<gene>
    <name evidence="2" type="ORF">SAMN02745190_00120</name>
</gene>
<organism evidence="2 3">
    <name type="scientific">Schwartzia succinivorans DSM 10502</name>
    <dbReference type="NCBI Taxonomy" id="1123243"/>
    <lineage>
        <taxon>Bacteria</taxon>
        <taxon>Bacillati</taxon>
        <taxon>Bacillota</taxon>
        <taxon>Negativicutes</taxon>
        <taxon>Selenomonadales</taxon>
        <taxon>Selenomonadaceae</taxon>
        <taxon>Schwartzia</taxon>
    </lineage>
</organism>
<protein>
    <submittedName>
        <fullName evidence="2">Uncharacterized protein</fullName>
    </submittedName>
</protein>
<name>A0A1M4SFP8_9FIRM</name>